<dbReference type="InterPro" id="IPR050229">
    <property type="entry name" value="GlpE_sulfurtransferase"/>
</dbReference>
<keyword evidence="1" id="KW-0812">Transmembrane</keyword>
<dbReference type="EMBL" id="JTFC01000026">
    <property type="protein sequence ID" value="RUS57362.1"/>
    <property type="molecule type" value="Genomic_DNA"/>
</dbReference>
<dbReference type="InterPro" id="IPR036873">
    <property type="entry name" value="Rhodanese-like_dom_sf"/>
</dbReference>
<feature type="transmembrane region" description="Helical" evidence="1">
    <location>
        <begin position="6"/>
        <end position="23"/>
    </location>
</feature>
<dbReference type="Proteomes" id="UP000288623">
    <property type="component" value="Unassembled WGS sequence"/>
</dbReference>
<organism evidence="3 4">
    <name type="scientific">Candidatus Kurthia intestinigallinarum</name>
    <dbReference type="NCBI Taxonomy" id="1562256"/>
    <lineage>
        <taxon>Bacteria</taxon>
        <taxon>Bacillati</taxon>
        <taxon>Bacillota</taxon>
        <taxon>Bacilli</taxon>
        <taxon>Bacillales</taxon>
        <taxon>Caryophanaceae</taxon>
        <taxon>Kurthia</taxon>
    </lineage>
</organism>
<dbReference type="InterPro" id="IPR001763">
    <property type="entry name" value="Rhodanese-like_dom"/>
</dbReference>
<sequence length="128" mass="14808">MPWYWILLIVIVVVVASALITSMRSKRAVTMLSEEDFKANYRKAQLIDVREKGEFDSSHILGARNLPTTQLRNRYKELRQDLPVYLYCENGGRSSRTALFLKKKGYTQLYALEGGFKNWSGRVKSTKK</sequence>
<dbReference type="CDD" id="cd00158">
    <property type="entry name" value="RHOD"/>
    <property type="match status" value="1"/>
</dbReference>
<dbReference type="AlphaFoldDB" id="A0A433RVP1"/>
<dbReference type="PROSITE" id="PS50206">
    <property type="entry name" value="RHODANESE_3"/>
    <property type="match status" value="1"/>
</dbReference>
<dbReference type="Gene3D" id="3.40.250.10">
    <property type="entry name" value="Rhodanese-like domain"/>
    <property type="match status" value="1"/>
</dbReference>
<gene>
    <name evidence="3" type="ORF">QI30_07225</name>
</gene>
<dbReference type="OrthoDB" id="9808735at2"/>
<evidence type="ECO:0000256" key="1">
    <source>
        <dbReference type="SAM" id="Phobius"/>
    </source>
</evidence>
<dbReference type="PANTHER" id="PTHR43031:SF18">
    <property type="entry name" value="RHODANESE-RELATED SULFURTRANSFERASES"/>
    <property type="match status" value="1"/>
</dbReference>
<accession>A0A433RVP1</accession>
<proteinExistence type="predicted"/>
<evidence type="ECO:0000313" key="3">
    <source>
        <dbReference type="EMBL" id="RUS57362.1"/>
    </source>
</evidence>
<evidence type="ECO:0000259" key="2">
    <source>
        <dbReference type="PROSITE" id="PS50206"/>
    </source>
</evidence>
<reference evidence="3 4" key="1">
    <citation type="submission" date="2014-11" db="EMBL/GenBank/DDBJ databases">
        <title>Genome sequence and analysis of novel Kurthia sp.</title>
        <authorList>
            <person name="Lawson J.N."/>
            <person name="Gonzalez J.E."/>
            <person name="Rinauldi L."/>
            <person name="Xuan Z."/>
            <person name="Firman A."/>
            <person name="Shaddox L."/>
            <person name="Trudeau A."/>
            <person name="Shah S."/>
            <person name="Reiman D."/>
        </authorList>
    </citation>
    <scope>NUCLEOTIDE SEQUENCE [LARGE SCALE GENOMIC DNA]</scope>
    <source>
        <strain evidence="3 4">3B1D</strain>
    </source>
</reference>
<feature type="domain" description="Rhodanese" evidence="2">
    <location>
        <begin position="40"/>
        <end position="128"/>
    </location>
</feature>
<name>A0A433RVP1_9BACL</name>
<dbReference type="SMART" id="SM00450">
    <property type="entry name" value="RHOD"/>
    <property type="match status" value="1"/>
</dbReference>
<dbReference type="Pfam" id="PF00581">
    <property type="entry name" value="Rhodanese"/>
    <property type="match status" value="1"/>
</dbReference>
<protein>
    <recommendedName>
        <fullName evidence="2">Rhodanese domain-containing protein</fullName>
    </recommendedName>
</protein>
<dbReference type="SUPFAM" id="SSF52821">
    <property type="entry name" value="Rhodanese/Cell cycle control phosphatase"/>
    <property type="match status" value="1"/>
</dbReference>
<dbReference type="PANTHER" id="PTHR43031">
    <property type="entry name" value="FAD-DEPENDENT OXIDOREDUCTASE"/>
    <property type="match status" value="1"/>
</dbReference>
<evidence type="ECO:0000313" key="4">
    <source>
        <dbReference type="Proteomes" id="UP000288623"/>
    </source>
</evidence>
<comment type="caution">
    <text evidence="3">The sequence shown here is derived from an EMBL/GenBank/DDBJ whole genome shotgun (WGS) entry which is preliminary data.</text>
</comment>
<keyword evidence="1" id="KW-1133">Transmembrane helix</keyword>
<keyword evidence="1" id="KW-0472">Membrane</keyword>
<keyword evidence="4" id="KW-1185">Reference proteome</keyword>
<dbReference type="RefSeq" id="WP_126990266.1">
    <property type="nucleotide sequence ID" value="NZ_JTFC01000026.1"/>
</dbReference>